<keyword evidence="2" id="KW-1133">Transmembrane helix</keyword>
<sequence length="330" mass="37643">MRKHLGLLFIGFILGVLTFGFINFQKELHNVDLLMSGLLGVLVSYSIFHSNKPLNSVFDWKSYTGFRLLLGILFHTAIGFTLIWLGTWLVRGNGFFEAISLETGLKLGILLFCAAIIYNIIYFAFFSYNQFARNQVAELKTERKQAELQLETLKSQLSPHFLFNCINSLSFLFHDDVEKAESFIRSMANSYQYTLENCRSSLISLKQELDFLESYSFLLKTRFNGMFELKYDLNDKHLSSKIPPLTLQLLVENAIKHNKLSVENPILIQIKGYESTLSVSNTKAATSIAKKTTGIGLKNIDKRYKILAKKGITIQNDSQFNVLLPMLTNE</sequence>
<feature type="coiled-coil region" evidence="1">
    <location>
        <begin position="129"/>
        <end position="156"/>
    </location>
</feature>
<feature type="transmembrane region" description="Helical" evidence="2">
    <location>
        <begin position="31"/>
        <end position="48"/>
    </location>
</feature>
<feature type="transmembrane region" description="Helical" evidence="2">
    <location>
        <begin position="68"/>
        <end position="86"/>
    </location>
</feature>
<feature type="domain" description="Signal transduction histidine kinase internal region" evidence="3">
    <location>
        <begin position="149"/>
        <end position="225"/>
    </location>
</feature>
<dbReference type="Pfam" id="PF06580">
    <property type="entry name" value="His_kinase"/>
    <property type="match status" value="1"/>
</dbReference>
<gene>
    <name evidence="4" type="ORF">HCU67_10255</name>
</gene>
<protein>
    <submittedName>
        <fullName evidence="4">Histidine kinase</fullName>
    </submittedName>
</protein>
<dbReference type="Proteomes" id="UP000718451">
    <property type="component" value="Unassembled WGS sequence"/>
</dbReference>
<evidence type="ECO:0000313" key="5">
    <source>
        <dbReference type="Proteomes" id="UP000718451"/>
    </source>
</evidence>
<feature type="transmembrane region" description="Helical" evidence="2">
    <location>
        <begin position="107"/>
        <end position="128"/>
    </location>
</feature>
<keyword evidence="5" id="KW-1185">Reference proteome</keyword>
<reference evidence="4 5" key="1">
    <citation type="submission" date="2020-04" db="EMBL/GenBank/DDBJ databases">
        <authorList>
            <person name="Yoon J."/>
        </authorList>
    </citation>
    <scope>NUCLEOTIDE SEQUENCE [LARGE SCALE GENOMIC DNA]</scope>
    <source>
        <strain evidence="4 5">DJ-13</strain>
    </source>
</reference>
<dbReference type="PANTHER" id="PTHR34220:SF7">
    <property type="entry name" value="SENSOR HISTIDINE KINASE YPDA"/>
    <property type="match status" value="1"/>
</dbReference>
<evidence type="ECO:0000256" key="2">
    <source>
        <dbReference type="SAM" id="Phobius"/>
    </source>
</evidence>
<comment type="caution">
    <text evidence="4">The sequence shown here is derived from an EMBL/GenBank/DDBJ whole genome shotgun (WGS) entry which is preliminary data.</text>
</comment>
<dbReference type="InterPro" id="IPR010559">
    <property type="entry name" value="Sig_transdc_His_kin_internal"/>
</dbReference>
<keyword evidence="1" id="KW-0175">Coiled coil</keyword>
<keyword evidence="4" id="KW-0808">Transferase</keyword>
<evidence type="ECO:0000313" key="4">
    <source>
        <dbReference type="EMBL" id="NKI32325.1"/>
    </source>
</evidence>
<dbReference type="EMBL" id="JAAWWL010000002">
    <property type="protein sequence ID" value="NKI32325.1"/>
    <property type="molecule type" value="Genomic_DNA"/>
</dbReference>
<dbReference type="PANTHER" id="PTHR34220">
    <property type="entry name" value="SENSOR HISTIDINE KINASE YPDA"/>
    <property type="match status" value="1"/>
</dbReference>
<feature type="transmembrane region" description="Helical" evidence="2">
    <location>
        <begin position="6"/>
        <end position="24"/>
    </location>
</feature>
<dbReference type="GO" id="GO:0016301">
    <property type="term" value="F:kinase activity"/>
    <property type="evidence" value="ECO:0007669"/>
    <property type="project" value="UniProtKB-KW"/>
</dbReference>
<proteinExistence type="predicted"/>
<dbReference type="InterPro" id="IPR050640">
    <property type="entry name" value="Bact_2-comp_sensor_kinase"/>
</dbReference>
<keyword evidence="2" id="KW-0812">Transmembrane</keyword>
<evidence type="ECO:0000259" key="3">
    <source>
        <dbReference type="Pfam" id="PF06580"/>
    </source>
</evidence>
<organism evidence="4 5">
    <name type="scientific">Croceivirga thetidis</name>
    <dbReference type="NCBI Taxonomy" id="2721623"/>
    <lineage>
        <taxon>Bacteria</taxon>
        <taxon>Pseudomonadati</taxon>
        <taxon>Bacteroidota</taxon>
        <taxon>Flavobacteriia</taxon>
        <taxon>Flavobacteriales</taxon>
        <taxon>Flavobacteriaceae</taxon>
        <taxon>Croceivirga</taxon>
    </lineage>
</organism>
<keyword evidence="2" id="KW-0472">Membrane</keyword>
<accession>A0ABX1GTS9</accession>
<name>A0ABX1GTS9_9FLAO</name>
<keyword evidence="4" id="KW-0418">Kinase</keyword>
<evidence type="ECO:0000256" key="1">
    <source>
        <dbReference type="SAM" id="Coils"/>
    </source>
</evidence>